<evidence type="ECO:0000256" key="15">
    <source>
        <dbReference type="ARBA" id="ARBA00023284"/>
    </source>
</evidence>
<evidence type="ECO:0000256" key="4">
    <source>
        <dbReference type="ARBA" id="ARBA00022475"/>
    </source>
</evidence>
<dbReference type="Pfam" id="PF11412">
    <property type="entry name" value="DsbD_N"/>
    <property type="match status" value="1"/>
</dbReference>
<dbReference type="HAMAP" id="MF_00399">
    <property type="entry name" value="DbsD"/>
    <property type="match status" value="1"/>
</dbReference>
<dbReference type="Pfam" id="PF13899">
    <property type="entry name" value="Thioredoxin_7"/>
    <property type="match status" value="1"/>
</dbReference>
<dbReference type="CDD" id="cd02953">
    <property type="entry name" value="DsbDgamma"/>
    <property type="match status" value="1"/>
</dbReference>
<dbReference type="SUPFAM" id="SSF74863">
    <property type="entry name" value="Thiol:disulfide interchange protein DsbD, N-terminal domain (DsbD-alpha)"/>
    <property type="match status" value="1"/>
</dbReference>
<feature type="transmembrane region" description="Helical" evidence="18">
    <location>
        <begin position="291"/>
        <end position="313"/>
    </location>
</feature>
<dbReference type="GO" id="GO:0017004">
    <property type="term" value="P:cytochrome complex assembly"/>
    <property type="evidence" value="ECO:0007669"/>
    <property type="project" value="UniProtKB-UniRule"/>
</dbReference>
<evidence type="ECO:0000256" key="11">
    <source>
        <dbReference type="ARBA" id="ARBA00023002"/>
    </source>
</evidence>
<comment type="similarity">
    <text evidence="2 18">Belongs to the thioredoxin family. DsbD subfamily.</text>
</comment>
<gene>
    <name evidence="18" type="primary">dsbD</name>
    <name evidence="20" type="ORF">DM484_09355</name>
</gene>
<feature type="domain" description="Thioredoxin" evidence="19">
    <location>
        <begin position="499"/>
        <end position="632"/>
    </location>
</feature>
<feature type="transmembrane region" description="Helical" evidence="18">
    <location>
        <begin position="465"/>
        <end position="485"/>
    </location>
</feature>
<dbReference type="SUPFAM" id="SSF52833">
    <property type="entry name" value="Thioredoxin-like"/>
    <property type="match status" value="1"/>
</dbReference>
<comment type="catalytic activity">
    <reaction evidence="17 18">
        <text>[protein]-dithiol + NADP(+) = [protein]-disulfide + NADPH + H(+)</text>
        <dbReference type="Rhea" id="RHEA:18753"/>
        <dbReference type="Rhea" id="RHEA-COMP:10593"/>
        <dbReference type="Rhea" id="RHEA-COMP:10594"/>
        <dbReference type="ChEBI" id="CHEBI:15378"/>
        <dbReference type="ChEBI" id="CHEBI:29950"/>
        <dbReference type="ChEBI" id="CHEBI:50058"/>
        <dbReference type="ChEBI" id="CHEBI:57783"/>
        <dbReference type="ChEBI" id="CHEBI:58349"/>
        <dbReference type="EC" id="1.8.1.8"/>
    </reaction>
</comment>
<dbReference type="Gene3D" id="2.60.40.1250">
    <property type="entry name" value="Thiol:disulfide interchange protein DsbD, N-terminal domain"/>
    <property type="match status" value="1"/>
</dbReference>
<dbReference type="Pfam" id="PF02683">
    <property type="entry name" value="DsbD_TM"/>
    <property type="match status" value="1"/>
</dbReference>
<comment type="subcellular location">
    <subcellularLocation>
        <location evidence="1 18">Cell inner membrane</location>
        <topology evidence="1 18">Multi-pass membrane protein</topology>
    </subcellularLocation>
</comment>
<keyword evidence="9 18" id="KW-0249">Electron transport</keyword>
<evidence type="ECO:0000256" key="1">
    <source>
        <dbReference type="ARBA" id="ARBA00004429"/>
    </source>
</evidence>
<proteinExistence type="inferred from homology"/>
<comment type="catalytic activity">
    <reaction evidence="16 18">
        <text>[protein]-dithiol + NAD(+) = [protein]-disulfide + NADH + H(+)</text>
        <dbReference type="Rhea" id="RHEA:18749"/>
        <dbReference type="Rhea" id="RHEA-COMP:10593"/>
        <dbReference type="Rhea" id="RHEA-COMP:10594"/>
        <dbReference type="ChEBI" id="CHEBI:15378"/>
        <dbReference type="ChEBI" id="CHEBI:29950"/>
        <dbReference type="ChEBI" id="CHEBI:50058"/>
        <dbReference type="ChEBI" id="CHEBI:57540"/>
        <dbReference type="ChEBI" id="CHEBI:57945"/>
        <dbReference type="EC" id="1.8.1.8"/>
    </reaction>
</comment>
<evidence type="ECO:0000256" key="7">
    <source>
        <dbReference type="ARBA" id="ARBA00022729"/>
    </source>
</evidence>
<dbReference type="PROSITE" id="PS51352">
    <property type="entry name" value="THIOREDOXIN_2"/>
    <property type="match status" value="1"/>
</dbReference>
<comment type="function">
    <text evidence="18">Required to facilitate the formation of correct disulfide bonds in some periplasmic proteins and for the assembly of the periplasmic c-type cytochromes. Acts by transferring electrons from cytoplasmic thioredoxin to the periplasm. This transfer involves a cascade of disulfide bond formation and reduction steps.</text>
</comment>
<dbReference type="NCBIfam" id="NF001419">
    <property type="entry name" value="PRK00293.1"/>
    <property type="match status" value="1"/>
</dbReference>
<dbReference type="EMBL" id="QJPH01000277">
    <property type="protein sequence ID" value="PZN80819.1"/>
    <property type="molecule type" value="Genomic_DNA"/>
</dbReference>
<evidence type="ECO:0000256" key="5">
    <source>
        <dbReference type="ARBA" id="ARBA00022519"/>
    </source>
</evidence>
<keyword evidence="11 18" id="KW-0560">Oxidoreductase</keyword>
<dbReference type="InterPro" id="IPR036249">
    <property type="entry name" value="Thioredoxin-like_sf"/>
</dbReference>
<evidence type="ECO:0000256" key="3">
    <source>
        <dbReference type="ARBA" id="ARBA00022448"/>
    </source>
</evidence>
<dbReference type="InterPro" id="IPR017937">
    <property type="entry name" value="Thioredoxin_CS"/>
</dbReference>
<dbReference type="GO" id="GO:0005886">
    <property type="term" value="C:plasma membrane"/>
    <property type="evidence" value="ECO:0007669"/>
    <property type="project" value="UniProtKB-SubCell"/>
</dbReference>
<dbReference type="InterPro" id="IPR028250">
    <property type="entry name" value="DsbDN"/>
</dbReference>
<keyword evidence="15 18" id="KW-0676">Redox-active center</keyword>
<reference evidence="20 21" key="1">
    <citation type="journal article" date="2018" name="Aquat. Microb. Ecol.">
        <title>Gammaproteobacterial methanotrophs dominate.</title>
        <authorList>
            <person name="Rissanen A.J."/>
            <person name="Saarenheimo J."/>
            <person name="Tiirola M."/>
            <person name="Peura S."/>
            <person name="Aalto S.L."/>
            <person name="Karvinen A."/>
            <person name="Nykanen H."/>
        </authorList>
    </citation>
    <scope>NUCLEOTIDE SEQUENCE [LARGE SCALE GENOMIC DNA]</scope>
    <source>
        <strain evidence="20">AMbin10</strain>
    </source>
</reference>
<feature type="transmembrane region" description="Helical" evidence="18">
    <location>
        <begin position="404"/>
        <end position="425"/>
    </location>
</feature>
<evidence type="ECO:0000313" key="20">
    <source>
        <dbReference type="EMBL" id="PZN80819.1"/>
    </source>
</evidence>
<evidence type="ECO:0000256" key="12">
    <source>
        <dbReference type="ARBA" id="ARBA00023027"/>
    </source>
</evidence>
<keyword evidence="6 18" id="KW-0812">Transmembrane</keyword>
<dbReference type="EC" id="1.8.1.8" evidence="18"/>
<dbReference type="InterPro" id="IPR035671">
    <property type="entry name" value="DsbD_gamma"/>
</dbReference>
<comment type="caution">
    <text evidence="20">The sequence shown here is derived from an EMBL/GenBank/DDBJ whole genome shotgun (WGS) entry which is preliminary data.</text>
</comment>
<feature type="disulfide bond" description="Redox-active" evidence="18">
    <location>
        <begin position="155"/>
        <end position="161"/>
    </location>
</feature>
<dbReference type="PANTHER" id="PTHR32234">
    <property type="entry name" value="THIOL:DISULFIDE INTERCHANGE PROTEIN DSBD"/>
    <property type="match status" value="1"/>
</dbReference>
<feature type="disulfide bond" description="Redox-active" evidence="18">
    <location>
        <begin position="547"/>
        <end position="550"/>
    </location>
</feature>
<dbReference type="InterPro" id="IPR022910">
    <property type="entry name" value="Thiol_diS_interchange_DbsD"/>
</dbReference>
<feature type="transmembrane region" description="Helical" evidence="18">
    <location>
        <begin position="211"/>
        <end position="243"/>
    </location>
</feature>
<keyword evidence="8 18" id="KW-0201">Cytochrome c-type biogenesis</keyword>
<dbReference type="GO" id="GO:0045454">
    <property type="term" value="P:cell redox homeostasis"/>
    <property type="evidence" value="ECO:0007669"/>
    <property type="project" value="TreeGrafter"/>
</dbReference>
<evidence type="ECO:0000256" key="18">
    <source>
        <dbReference type="HAMAP-Rule" id="MF_00399"/>
    </source>
</evidence>
<evidence type="ECO:0000256" key="9">
    <source>
        <dbReference type="ARBA" id="ARBA00022982"/>
    </source>
</evidence>
<feature type="transmembrane region" description="Helical" evidence="18">
    <location>
        <begin position="334"/>
        <end position="364"/>
    </location>
</feature>
<dbReference type="PANTHER" id="PTHR32234:SF0">
    <property type="entry name" value="THIOL:DISULFIDE INTERCHANGE PROTEIN DSBD"/>
    <property type="match status" value="1"/>
</dbReference>
<evidence type="ECO:0000256" key="17">
    <source>
        <dbReference type="ARBA" id="ARBA00047804"/>
    </source>
</evidence>
<dbReference type="GO" id="GO:0009055">
    <property type="term" value="F:electron transfer activity"/>
    <property type="evidence" value="ECO:0007669"/>
    <property type="project" value="UniProtKB-UniRule"/>
</dbReference>
<sequence length="632" mass="68007">MAFYRNTVLIIVFSLGLTGLALGLGPDDSSPPELSVGNPLARLGQAIKGLGPEQDKLLPPDQAFQFSANVKDANTLHVDWQIAPGYYLYRERFKFALLDSPEVALGVIDLGHGQIKQEEDGPKEVFHDSASFDLPLKRNATGPVNIRLKAKYQGCAERGVCYSPMEKTVSLQLPATISTANTVLPTAKAELRPVTVAEQDRIADSLKNDSIWLVAASFFGFGLLMAFSPCIFPMIPILSGIIVGHGHKITTPRAFMLSLSYVLAASLAYTVFGVLAGLFGSNLQAVFQNPWVIGSFSGLFVVLALSMFGFYELQMPSFIQSRVTELSHKQKSGTLTGAAIMGALSALIVGPCMAAPLAGALIYIGQTGDALLGGLALFAMGLGMGVPLLAIGLSAGKLLPRAGVWMNAVRAVFGVGMLALAVWLLDRILPANVILFLWALLLIISAIFLNALDALPPGASGWRKLWKGVGVAMLAYGVLMLIGVANGSGDPLQPMRKTISVGECAENKTTPTTRFRRVATVAELQDALQTAQSEGRWAMLDFYADWCVSCQEMEKETFANPQVSQKLDKMVLLQADVTANADEDKALLKLYGLYGPPSTLFFGPDGAERKQYRVVGFKGPEEFLDHLQQTMR</sequence>
<keyword evidence="3 18" id="KW-0813">Transport</keyword>
<dbReference type="InterPro" id="IPR003834">
    <property type="entry name" value="Cyt_c_assmbl_TM_dom"/>
</dbReference>
<evidence type="ECO:0000256" key="16">
    <source>
        <dbReference type="ARBA" id="ARBA00047388"/>
    </source>
</evidence>
<evidence type="ECO:0000256" key="2">
    <source>
        <dbReference type="ARBA" id="ARBA00007241"/>
    </source>
</evidence>
<name>A0A2W4RG74_9GAMM</name>
<evidence type="ECO:0000256" key="8">
    <source>
        <dbReference type="ARBA" id="ARBA00022748"/>
    </source>
</evidence>
<dbReference type="Gene3D" id="3.40.30.10">
    <property type="entry name" value="Glutaredoxin"/>
    <property type="match status" value="1"/>
</dbReference>
<evidence type="ECO:0000256" key="13">
    <source>
        <dbReference type="ARBA" id="ARBA00023136"/>
    </source>
</evidence>
<dbReference type="InterPro" id="IPR036929">
    <property type="entry name" value="DsbDN_sf"/>
</dbReference>
<dbReference type="AlphaFoldDB" id="A0A2W4RG74"/>
<keyword evidence="10 18" id="KW-1133">Transmembrane helix</keyword>
<keyword evidence="7" id="KW-0732">Signal</keyword>
<organism evidence="20 21">
    <name type="scientific">Candidatus Methylumidiphilus alinenensis</name>
    <dbReference type="NCBI Taxonomy" id="2202197"/>
    <lineage>
        <taxon>Bacteria</taxon>
        <taxon>Pseudomonadati</taxon>
        <taxon>Pseudomonadota</taxon>
        <taxon>Gammaproteobacteria</taxon>
        <taxon>Methylococcales</taxon>
        <taxon>Candidatus Methylumidiphilus</taxon>
    </lineage>
</organism>
<accession>A0A2W4RG74</accession>
<feature type="transmembrane region" description="Helical" evidence="18">
    <location>
        <begin position="255"/>
        <end position="279"/>
    </location>
</feature>
<evidence type="ECO:0000256" key="14">
    <source>
        <dbReference type="ARBA" id="ARBA00023157"/>
    </source>
</evidence>
<evidence type="ECO:0000256" key="10">
    <source>
        <dbReference type="ARBA" id="ARBA00022989"/>
    </source>
</evidence>
<keyword evidence="13 18" id="KW-0472">Membrane</keyword>
<evidence type="ECO:0000313" key="21">
    <source>
        <dbReference type="Proteomes" id="UP000249396"/>
    </source>
</evidence>
<dbReference type="InterPro" id="IPR013766">
    <property type="entry name" value="Thioredoxin_domain"/>
</dbReference>
<feature type="transmembrane region" description="Helical" evidence="18">
    <location>
        <begin position="431"/>
        <end position="453"/>
    </location>
</feature>
<dbReference type="PROSITE" id="PS00194">
    <property type="entry name" value="THIOREDOXIN_1"/>
    <property type="match status" value="1"/>
</dbReference>
<evidence type="ECO:0000256" key="6">
    <source>
        <dbReference type="ARBA" id="ARBA00022692"/>
    </source>
</evidence>
<dbReference type="Proteomes" id="UP000249396">
    <property type="component" value="Unassembled WGS sequence"/>
</dbReference>
<feature type="disulfide bond" description="Redox-active" evidence="18">
    <location>
        <begin position="230"/>
        <end position="352"/>
    </location>
</feature>
<keyword evidence="4 18" id="KW-1003">Cell membrane</keyword>
<dbReference type="GO" id="GO:0047134">
    <property type="term" value="F:protein-disulfide reductase [NAD(P)H] activity"/>
    <property type="evidence" value="ECO:0007669"/>
    <property type="project" value="UniProtKB-UniRule"/>
</dbReference>
<protein>
    <recommendedName>
        <fullName evidence="18">Thiol:disulfide interchange protein DsbD</fullName>
        <ecNumber evidence="18">1.8.1.8</ecNumber>
    </recommendedName>
    <alternativeName>
        <fullName evidence="18">Protein-disulfide reductase</fullName>
        <shortName evidence="18">Disulfide reductase</shortName>
    </alternativeName>
</protein>
<keyword evidence="12 18" id="KW-0520">NAD</keyword>
<keyword evidence="14 18" id="KW-1015">Disulfide bond</keyword>
<evidence type="ECO:0000259" key="19">
    <source>
        <dbReference type="PROSITE" id="PS51352"/>
    </source>
</evidence>
<feature type="transmembrane region" description="Helical" evidence="18">
    <location>
        <begin position="370"/>
        <end position="392"/>
    </location>
</feature>
<keyword evidence="5 18" id="KW-0997">Cell inner membrane</keyword>